<feature type="compositionally biased region" description="Low complexity" evidence="1">
    <location>
        <begin position="32"/>
        <end position="41"/>
    </location>
</feature>
<reference evidence="3" key="1">
    <citation type="submission" date="2016-11" db="UniProtKB">
        <authorList>
            <consortium name="WormBaseParasite"/>
        </authorList>
    </citation>
    <scope>IDENTIFICATION</scope>
</reference>
<feature type="compositionally biased region" description="Polar residues" evidence="1">
    <location>
        <begin position="43"/>
        <end position="59"/>
    </location>
</feature>
<protein>
    <submittedName>
        <fullName evidence="3">CBS domain-containing protein</fullName>
    </submittedName>
</protein>
<keyword evidence="2" id="KW-1185">Reference proteome</keyword>
<evidence type="ECO:0000256" key="1">
    <source>
        <dbReference type="SAM" id="MobiDB-lite"/>
    </source>
</evidence>
<dbReference type="AlphaFoldDB" id="A0A1I7UFA1"/>
<feature type="compositionally biased region" description="Acidic residues" evidence="1">
    <location>
        <begin position="66"/>
        <end position="77"/>
    </location>
</feature>
<dbReference type="eggNOG" id="KOG1764">
    <property type="taxonomic scope" value="Eukaryota"/>
</dbReference>
<name>A0A1I7UFA1_9PELO</name>
<dbReference type="WBParaSite" id="Csp11.Scaffold629.g8731.t1">
    <property type="protein sequence ID" value="Csp11.Scaffold629.g8731.t1"/>
    <property type="gene ID" value="Csp11.Scaffold629.g8731"/>
</dbReference>
<proteinExistence type="predicted"/>
<accession>A0A1I7UFA1</accession>
<sequence length="91" mass="9394">MLETFRQTQKVVGVVSLSDILKYLVLDPCQKPPASSAAAPPTRNASGTSQGGVSTDSPPNSIPEGVEIDEEDEEDEAPPPSIPGPSTSSST</sequence>
<organism evidence="2 3">
    <name type="scientific">Caenorhabditis tropicalis</name>
    <dbReference type="NCBI Taxonomy" id="1561998"/>
    <lineage>
        <taxon>Eukaryota</taxon>
        <taxon>Metazoa</taxon>
        <taxon>Ecdysozoa</taxon>
        <taxon>Nematoda</taxon>
        <taxon>Chromadorea</taxon>
        <taxon>Rhabditida</taxon>
        <taxon>Rhabditina</taxon>
        <taxon>Rhabditomorpha</taxon>
        <taxon>Rhabditoidea</taxon>
        <taxon>Rhabditidae</taxon>
        <taxon>Peloderinae</taxon>
        <taxon>Caenorhabditis</taxon>
    </lineage>
</organism>
<feature type="region of interest" description="Disordered" evidence="1">
    <location>
        <begin position="30"/>
        <end position="91"/>
    </location>
</feature>
<evidence type="ECO:0000313" key="2">
    <source>
        <dbReference type="Proteomes" id="UP000095282"/>
    </source>
</evidence>
<dbReference type="STRING" id="1561998.A0A1I7UFA1"/>
<evidence type="ECO:0000313" key="3">
    <source>
        <dbReference type="WBParaSite" id="Csp11.Scaffold629.g8731.t1"/>
    </source>
</evidence>
<dbReference type="Proteomes" id="UP000095282">
    <property type="component" value="Unplaced"/>
</dbReference>